<name>A0AAV7SZ50_PLEWA</name>
<dbReference type="EMBL" id="JANPWB010000007">
    <property type="protein sequence ID" value="KAJ1169409.1"/>
    <property type="molecule type" value="Genomic_DNA"/>
</dbReference>
<protein>
    <submittedName>
        <fullName evidence="1">Uncharacterized protein</fullName>
    </submittedName>
</protein>
<reference evidence="1" key="1">
    <citation type="journal article" date="2022" name="bioRxiv">
        <title>Sequencing and chromosome-scale assembly of the giantPleurodeles waltlgenome.</title>
        <authorList>
            <person name="Brown T."/>
            <person name="Elewa A."/>
            <person name="Iarovenko S."/>
            <person name="Subramanian E."/>
            <person name="Araus A.J."/>
            <person name="Petzold A."/>
            <person name="Susuki M."/>
            <person name="Suzuki K.-i.T."/>
            <person name="Hayashi T."/>
            <person name="Toyoda A."/>
            <person name="Oliveira C."/>
            <person name="Osipova E."/>
            <person name="Leigh N.D."/>
            <person name="Simon A."/>
            <person name="Yun M.H."/>
        </authorList>
    </citation>
    <scope>NUCLEOTIDE SEQUENCE</scope>
    <source>
        <strain evidence="1">20211129_DDA</strain>
        <tissue evidence="1">Liver</tissue>
    </source>
</reference>
<evidence type="ECO:0000313" key="2">
    <source>
        <dbReference type="Proteomes" id="UP001066276"/>
    </source>
</evidence>
<organism evidence="1 2">
    <name type="scientific">Pleurodeles waltl</name>
    <name type="common">Iberian ribbed newt</name>
    <dbReference type="NCBI Taxonomy" id="8319"/>
    <lineage>
        <taxon>Eukaryota</taxon>
        <taxon>Metazoa</taxon>
        <taxon>Chordata</taxon>
        <taxon>Craniata</taxon>
        <taxon>Vertebrata</taxon>
        <taxon>Euteleostomi</taxon>
        <taxon>Amphibia</taxon>
        <taxon>Batrachia</taxon>
        <taxon>Caudata</taxon>
        <taxon>Salamandroidea</taxon>
        <taxon>Salamandridae</taxon>
        <taxon>Pleurodelinae</taxon>
        <taxon>Pleurodeles</taxon>
    </lineage>
</organism>
<comment type="caution">
    <text evidence="1">The sequence shown here is derived from an EMBL/GenBank/DDBJ whole genome shotgun (WGS) entry which is preliminary data.</text>
</comment>
<keyword evidence="2" id="KW-1185">Reference proteome</keyword>
<sequence>MLVTGVILDITDGGIGSFIFGTGEGRGTVKRSGEGARACSGNLLLACPVGPIIMKEALVTWHVVYETDPGVGSALPEVRVYQQTWTVGNIHRSIGYLPLLLQNLGT</sequence>
<accession>A0AAV7SZ50</accession>
<dbReference type="Proteomes" id="UP001066276">
    <property type="component" value="Chromosome 4_1"/>
</dbReference>
<proteinExistence type="predicted"/>
<gene>
    <name evidence="1" type="ORF">NDU88_001302</name>
</gene>
<evidence type="ECO:0000313" key="1">
    <source>
        <dbReference type="EMBL" id="KAJ1169409.1"/>
    </source>
</evidence>
<dbReference type="AlphaFoldDB" id="A0AAV7SZ50"/>